<dbReference type="GeneID" id="97041053"/>
<feature type="compositionally biased region" description="Basic and acidic residues" evidence="1">
    <location>
        <begin position="30"/>
        <end position="39"/>
    </location>
</feature>
<proteinExistence type="predicted"/>
<sequence length="85" mass="8800">MPNVIYVGDDTSHGGKVLTGSSRISLNDRPASRKTDKVSCPRCGENAIAEGNDKMLDGDLPIAFHGHKTLCGAILLSSSGVTGST</sequence>
<dbReference type="InterPro" id="IPR008727">
    <property type="entry name" value="PAAR_motif"/>
</dbReference>
<organism evidence="2 3">
    <name type="scientific">Paraburkholderia sediminicola</name>
    <dbReference type="NCBI Taxonomy" id="458836"/>
    <lineage>
        <taxon>Bacteria</taxon>
        <taxon>Pseudomonadati</taxon>
        <taxon>Pseudomonadota</taxon>
        <taxon>Betaproteobacteria</taxon>
        <taxon>Burkholderiales</taxon>
        <taxon>Burkholderiaceae</taxon>
        <taxon>Paraburkholderia</taxon>
    </lineage>
</organism>
<reference evidence="2 3" key="1">
    <citation type="submission" date="2020-04" db="EMBL/GenBank/DDBJ databases">
        <authorList>
            <person name="De Canck E."/>
        </authorList>
    </citation>
    <scope>NUCLEOTIDE SEQUENCE [LARGE SCALE GENOMIC DNA]</scope>
    <source>
        <strain evidence="2 3">LMG 24238</strain>
    </source>
</reference>
<evidence type="ECO:0008006" key="4">
    <source>
        <dbReference type="Google" id="ProtNLM"/>
    </source>
</evidence>
<protein>
    <recommendedName>
        <fullName evidence="4">Zn-binding protein involved in type VI secretion</fullName>
    </recommendedName>
</protein>
<evidence type="ECO:0000313" key="2">
    <source>
        <dbReference type="EMBL" id="CAB3677146.1"/>
    </source>
</evidence>
<name>A0A6J5API8_9BURK</name>
<evidence type="ECO:0000313" key="3">
    <source>
        <dbReference type="Proteomes" id="UP000494255"/>
    </source>
</evidence>
<accession>A0A6J5API8</accession>
<dbReference type="Proteomes" id="UP000494255">
    <property type="component" value="Unassembled WGS sequence"/>
</dbReference>
<dbReference type="RefSeq" id="WP_175050635.1">
    <property type="nucleotide sequence ID" value="NZ_CADIKC010000002.1"/>
</dbReference>
<evidence type="ECO:0000256" key="1">
    <source>
        <dbReference type="SAM" id="MobiDB-lite"/>
    </source>
</evidence>
<gene>
    <name evidence="2" type="ORF">LMG24238_02422</name>
</gene>
<dbReference type="AlphaFoldDB" id="A0A6J5API8"/>
<feature type="region of interest" description="Disordered" evidence="1">
    <location>
        <begin position="17"/>
        <end position="39"/>
    </location>
</feature>
<dbReference type="CDD" id="cd14744">
    <property type="entry name" value="PAAR_CT_2"/>
    <property type="match status" value="1"/>
</dbReference>
<dbReference type="Gene3D" id="2.60.200.60">
    <property type="match status" value="1"/>
</dbReference>
<keyword evidence="3" id="KW-1185">Reference proteome</keyword>
<dbReference type="EMBL" id="CADIKC010000002">
    <property type="protein sequence ID" value="CAB3677146.1"/>
    <property type="molecule type" value="Genomic_DNA"/>
</dbReference>
<dbReference type="Pfam" id="PF05488">
    <property type="entry name" value="PAAR_motif"/>
    <property type="match status" value="1"/>
</dbReference>